<feature type="region of interest" description="Disordered" evidence="1">
    <location>
        <begin position="68"/>
        <end position="202"/>
    </location>
</feature>
<feature type="compositionally biased region" description="Acidic residues" evidence="1">
    <location>
        <begin position="191"/>
        <end position="200"/>
    </location>
</feature>
<sequence length="385" mass="41437">MYNRHARTLGRGGPVTREMMRATDGIAASLRQFSSSASWGAEGGGSCFHLIRAGLKSIGGIELIGDLADGAPPPSRTERSQEAFKQVSSLARPTRGIDARSLAAKPPGSFTISRTPVDGPRQGPPGGARPQFQIQTNRDGARGPPRQNMRGGGAAGRGRGGAGRGGMASRGGRASAAATRRLNNRQRKEEEESMIEEPYNEEEKAYLKQSECGFESPYQPITSAEDLQLLATPTISSSQGLNSTLQYKLAVASGNPLGNYSHASKHLATMYKGTGLTFFEDPEQKGIAQAFAKQKKVEYNGMYAHRHGKHIESLNEETRTKLANVWIAGHYEKPVAPKTEGDVLGQVGNFLRRNETYLPEDVRKLEAKLGALLPPGQKAQSQPSV</sequence>
<reference evidence="2 3" key="1">
    <citation type="journal article" date="2013" name="BMC Genomics">
        <title>Genomics-driven discovery of the pneumocandin biosynthetic gene cluster in the fungus Glarea lozoyensis.</title>
        <authorList>
            <person name="Chen L."/>
            <person name="Yue Q."/>
            <person name="Zhang X."/>
            <person name="Xiang M."/>
            <person name="Wang C."/>
            <person name="Li S."/>
            <person name="Che Y."/>
            <person name="Ortiz-Lopez F.J."/>
            <person name="Bills G.F."/>
            <person name="Liu X."/>
            <person name="An Z."/>
        </authorList>
    </citation>
    <scope>NUCLEOTIDE SEQUENCE [LARGE SCALE GENOMIC DNA]</scope>
    <source>
        <strain evidence="3">ATCC 20868 / MF5171</strain>
    </source>
</reference>
<accession>S3CTQ5</accession>
<dbReference type="Proteomes" id="UP000016922">
    <property type="component" value="Unassembled WGS sequence"/>
</dbReference>
<dbReference type="EMBL" id="KE145367">
    <property type="protein sequence ID" value="EPE29762.1"/>
    <property type="molecule type" value="Genomic_DNA"/>
</dbReference>
<dbReference type="RefSeq" id="XP_008083871.1">
    <property type="nucleotide sequence ID" value="XM_008085680.1"/>
</dbReference>
<feature type="compositionally biased region" description="Low complexity" evidence="1">
    <location>
        <begin position="170"/>
        <end position="181"/>
    </location>
</feature>
<organism evidence="2 3">
    <name type="scientific">Glarea lozoyensis (strain ATCC 20868 / MF5171)</name>
    <dbReference type="NCBI Taxonomy" id="1116229"/>
    <lineage>
        <taxon>Eukaryota</taxon>
        <taxon>Fungi</taxon>
        <taxon>Dikarya</taxon>
        <taxon>Ascomycota</taxon>
        <taxon>Pezizomycotina</taxon>
        <taxon>Leotiomycetes</taxon>
        <taxon>Helotiales</taxon>
        <taxon>Helotiaceae</taxon>
        <taxon>Glarea</taxon>
    </lineage>
</organism>
<dbReference type="eggNOG" id="ENOG502RS5P">
    <property type="taxonomic scope" value="Eukaryota"/>
</dbReference>
<dbReference type="OrthoDB" id="5365739at2759"/>
<dbReference type="OMA" id="QHETPKF"/>
<proteinExistence type="predicted"/>
<protein>
    <submittedName>
        <fullName evidence="2">Uncharacterized protein</fullName>
    </submittedName>
</protein>
<dbReference type="STRING" id="1116229.S3CTQ5"/>
<dbReference type="GeneID" id="19459980"/>
<evidence type="ECO:0000313" key="3">
    <source>
        <dbReference type="Proteomes" id="UP000016922"/>
    </source>
</evidence>
<dbReference type="AlphaFoldDB" id="S3CTQ5"/>
<evidence type="ECO:0000256" key="1">
    <source>
        <dbReference type="SAM" id="MobiDB-lite"/>
    </source>
</evidence>
<evidence type="ECO:0000313" key="2">
    <source>
        <dbReference type="EMBL" id="EPE29762.1"/>
    </source>
</evidence>
<dbReference type="KEGG" id="glz:GLAREA_00922"/>
<dbReference type="HOGENOM" id="CLU_062659_0_0_1"/>
<gene>
    <name evidence="2" type="ORF">GLAREA_00922</name>
</gene>
<name>S3CTQ5_GLAL2</name>
<feature type="compositionally biased region" description="Gly residues" evidence="1">
    <location>
        <begin position="150"/>
        <end position="169"/>
    </location>
</feature>
<keyword evidence="3" id="KW-1185">Reference proteome</keyword>